<name>G0MEC8_CAEBE</name>
<dbReference type="Pfam" id="PF12150">
    <property type="entry name" value="MFP2b"/>
    <property type="match status" value="1"/>
</dbReference>
<evidence type="ECO:0000256" key="6">
    <source>
        <dbReference type="RuleBase" id="RU280813"/>
    </source>
</evidence>
<gene>
    <name evidence="7" type="ORF">CAEBREN_08162</name>
</gene>
<evidence type="ECO:0000313" key="8">
    <source>
        <dbReference type="Proteomes" id="UP000008068"/>
    </source>
</evidence>
<dbReference type="InterPro" id="IPR000609">
    <property type="entry name" value="7TM_GPCR_serpentine_rcpt_Srg"/>
</dbReference>
<dbReference type="PRINTS" id="PR00698">
    <property type="entry name" value="TMPROTEINSRG"/>
</dbReference>
<evidence type="ECO:0000256" key="3">
    <source>
        <dbReference type="ARBA" id="ARBA00022692"/>
    </source>
</evidence>
<feature type="transmembrane region" description="Helical" evidence="6">
    <location>
        <begin position="547"/>
        <end position="567"/>
    </location>
</feature>
<feature type="transmembrane region" description="Helical" evidence="6">
    <location>
        <begin position="426"/>
        <end position="448"/>
    </location>
</feature>
<dbReference type="SUPFAM" id="SSF141739">
    <property type="entry name" value="MFPT repeat-like"/>
    <property type="match status" value="1"/>
</dbReference>
<dbReference type="AlphaFoldDB" id="G0MEC8"/>
<dbReference type="eggNOG" id="ENOG502QTBD">
    <property type="taxonomic scope" value="Eukaryota"/>
</dbReference>
<organism evidence="8">
    <name type="scientific">Caenorhabditis brenneri</name>
    <name type="common">Nematode worm</name>
    <dbReference type="NCBI Taxonomy" id="135651"/>
    <lineage>
        <taxon>Eukaryota</taxon>
        <taxon>Metazoa</taxon>
        <taxon>Ecdysozoa</taxon>
        <taxon>Nematoda</taxon>
        <taxon>Chromadorea</taxon>
        <taxon>Rhabditida</taxon>
        <taxon>Rhabditina</taxon>
        <taxon>Rhabditomorpha</taxon>
        <taxon>Rhabditoidea</taxon>
        <taxon>Rhabditidae</taxon>
        <taxon>Peloderinae</taxon>
        <taxon>Caenorhabditis</taxon>
    </lineage>
</organism>
<comment type="subcellular location">
    <subcellularLocation>
        <location evidence="1">Membrane</location>
        <topology evidence="1">Multi-pass membrane protein</topology>
    </subcellularLocation>
</comment>
<keyword evidence="8" id="KW-1185">Reference proteome</keyword>
<dbReference type="GO" id="GO:0007606">
    <property type="term" value="P:sensory perception of chemical stimulus"/>
    <property type="evidence" value="ECO:0007669"/>
    <property type="project" value="UniProtKB-UniRule"/>
</dbReference>
<feature type="transmembrane region" description="Helical" evidence="6">
    <location>
        <begin position="632"/>
        <end position="654"/>
    </location>
</feature>
<dbReference type="HOGENOM" id="CLU_400743_0_0_1"/>
<dbReference type="GO" id="GO:0004888">
    <property type="term" value="F:transmembrane signaling receptor activity"/>
    <property type="evidence" value="ECO:0007669"/>
    <property type="project" value="InterPro"/>
</dbReference>
<feature type="transmembrane region" description="Helical" evidence="6">
    <location>
        <begin position="660"/>
        <end position="681"/>
    </location>
</feature>
<evidence type="ECO:0000256" key="2">
    <source>
        <dbReference type="ARBA" id="ARBA00005692"/>
    </source>
</evidence>
<accession>G0MEC8</accession>
<dbReference type="PANTHER" id="PTHR31578:SF3">
    <property type="entry name" value="NEMATODE SPECIFIC PEPTIDE FAMILY"/>
    <property type="match status" value="1"/>
</dbReference>
<dbReference type="Proteomes" id="UP000008068">
    <property type="component" value="Unassembled WGS sequence"/>
</dbReference>
<keyword evidence="5 6" id="KW-0472">Membrane</keyword>
<proteinExistence type="inferred from homology"/>
<keyword evidence="4 6" id="KW-1133">Transmembrane helix</keyword>
<evidence type="ECO:0000256" key="1">
    <source>
        <dbReference type="ARBA" id="ARBA00004141"/>
    </source>
</evidence>
<comment type="similarity">
    <text evidence="2 6">Belongs to the nematode receptor-like protein srg family.</text>
</comment>
<dbReference type="InterPro" id="IPR021010">
    <property type="entry name" value="Cytosolic_motility_protein"/>
</dbReference>
<dbReference type="EMBL" id="GL379791">
    <property type="protein sequence ID" value="EGT52176.1"/>
    <property type="molecule type" value="Genomic_DNA"/>
</dbReference>
<feature type="transmembrane region" description="Helical" evidence="6">
    <location>
        <begin position="460"/>
        <end position="481"/>
    </location>
</feature>
<dbReference type="InParanoid" id="G0MEC8"/>
<evidence type="ECO:0000313" key="7">
    <source>
        <dbReference type="EMBL" id="EGT52176.1"/>
    </source>
</evidence>
<evidence type="ECO:0000256" key="4">
    <source>
        <dbReference type="ARBA" id="ARBA00022989"/>
    </source>
</evidence>
<evidence type="ECO:0000256" key="5">
    <source>
        <dbReference type="ARBA" id="ARBA00023136"/>
    </source>
</evidence>
<dbReference type="PANTHER" id="PTHR31578">
    <property type="entry name" value="PROTEIN CBG21223-RELATED"/>
    <property type="match status" value="1"/>
</dbReference>
<reference evidence="8" key="1">
    <citation type="submission" date="2011-07" db="EMBL/GenBank/DDBJ databases">
        <authorList>
            <consortium name="Caenorhabditis brenneri Sequencing and Analysis Consortium"/>
            <person name="Wilson R.K."/>
        </authorList>
    </citation>
    <scope>NUCLEOTIDE SEQUENCE [LARGE SCALE GENOMIC DNA]</scope>
    <source>
        <strain evidence="8">PB2801</strain>
    </source>
</reference>
<dbReference type="Pfam" id="PF02118">
    <property type="entry name" value="Srg"/>
    <property type="match status" value="1"/>
</dbReference>
<protein>
    <recommendedName>
        <fullName evidence="6">Serpentine receptor class gamma</fullName>
    </recommendedName>
</protein>
<feature type="transmembrane region" description="Helical" evidence="6">
    <location>
        <begin position="487"/>
        <end position="505"/>
    </location>
</feature>
<keyword evidence="3 6" id="KW-0812">Transmembrane</keyword>
<feature type="transmembrane region" description="Helical" evidence="6">
    <location>
        <begin position="596"/>
        <end position="620"/>
    </location>
</feature>
<sequence length="687" mass="80111">MSNPPPKEDTWAFQSIGAPLLPSPVKCIGEQNMYVALWCKNGKPIHGRSWNNGGVVECSFPYEEAEWTTKAQLEGQIQVLQYVGDHNTQGFWYEWIKYKDRIEKIDDKHQLVRCGDSFPVFWKRPEGNLLGYVDNKTEDAWFSFNGKVIKQTGPQLNDMYIITRNCVGGPPHCECAGCGGLPRKDVPRVERDEWMNIREGEGEYEGGKSCNYHDAAVKFAEKWIKKCNFELEEIKVIMANYPFSTSQIKSLACCKKVTIWEDSVNQFNWWLEKCPEHLDYLSLGVCFEDREPFTLPSSFLNRPQIMHASNLKIWCRAAFSDEQLFKFKAKSMHFNSVDFTDERINKFIRNWTYGKAVDGFEDVYFWDEIYRDPDVLLEGLDEVKEWDEEFVEEQMSYFFPNISNDYDPIVFECNPEYEAWIEVTKYILQLIYMIPGAILNILIFYTIWIKNRETYLQSSYFIIFSIDCIIGFIAILCDIIARFLMYFTPICPFLAPFFFDPLIFFKGIMITQNHCKICKFIIQSVLVFNRMTCVIYPNDYTRSWRKAMIYVIPLIIFIPFGTDWNLAISRVYMTPTFGGFYMEYIKKVSWAGQSRFALIFISIALFFTVTCTSVTLYSLIMLPNRLVKFERLITIASAYGSIGYLILAFLQFFFAFFPSVFSGSMMFGIALLSMDVLTVGYDLEDMT</sequence>
<dbReference type="GO" id="GO:0016020">
    <property type="term" value="C:membrane"/>
    <property type="evidence" value="ECO:0007669"/>
    <property type="project" value="UniProtKB-SubCell"/>
</dbReference>